<protein>
    <submittedName>
        <fullName evidence="2">Uncharacterized protein</fullName>
    </submittedName>
</protein>
<dbReference type="KEGG" id="bbes:BESB_043160"/>
<evidence type="ECO:0000256" key="1">
    <source>
        <dbReference type="SAM" id="MobiDB-lite"/>
    </source>
</evidence>
<dbReference type="OrthoDB" id="333481at2759"/>
<accession>A0A2A9MG17</accession>
<comment type="caution">
    <text evidence="2">The sequence shown here is derived from an EMBL/GenBank/DDBJ whole genome shotgun (WGS) entry which is preliminary data.</text>
</comment>
<dbReference type="EMBL" id="NWUJ01000003">
    <property type="protein sequence ID" value="PFH36124.1"/>
    <property type="molecule type" value="Genomic_DNA"/>
</dbReference>
<dbReference type="Proteomes" id="UP000224006">
    <property type="component" value="Chromosome III"/>
</dbReference>
<dbReference type="GeneID" id="40309246"/>
<gene>
    <name evidence="2" type="ORF">BESB_043160</name>
</gene>
<evidence type="ECO:0000313" key="3">
    <source>
        <dbReference type="Proteomes" id="UP000224006"/>
    </source>
</evidence>
<evidence type="ECO:0000313" key="2">
    <source>
        <dbReference type="EMBL" id="PFH36124.1"/>
    </source>
</evidence>
<feature type="compositionally biased region" description="Basic and acidic residues" evidence="1">
    <location>
        <begin position="37"/>
        <end position="48"/>
    </location>
</feature>
<feature type="region of interest" description="Disordered" evidence="1">
    <location>
        <begin position="23"/>
        <end position="54"/>
    </location>
</feature>
<name>A0A2A9MG17_BESBE</name>
<organism evidence="2 3">
    <name type="scientific">Besnoitia besnoiti</name>
    <name type="common">Apicomplexan protozoan</name>
    <dbReference type="NCBI Taxonomy" id="94643"/>
    <lineage>
        <taxon>Eukaryota</taxon>
        <taxon>Sar</taxon>
        <taxon>Alveolata</taxon>
        <taxon>Apicomplexa</taxon>
        <taxon>Conoidasida</taxon>
        <taxon>Coccidia</taxon>
        <taxon>Eucoccidiorida</taxon>
        <taxon>Eimeriorina</taxon>
        <taxon>Sarcocystidae</taxon>
        <taxon>Besnoitia</taxon>
    </lineage>
</organism>
<dbReference type="RefSeq" id="XP_029220133.1">
    <property type="nucleotide sequence ID" value="XM_029362767.1"/>
</dbReference>
<sequence>MRLFRNRLDCLLRYNRQHDEGKVSSTASCFRSHPKNVNKDTGKTDATKNTENIGDSSNLCGDKGGYGNEIRNCEEETTSAESVIGDKRWFPEDVISKAKEGDKSSKRVPCLDKSVFQSGSPRTCAGQSVEEVGGIERLKSHPIAASMEDEAGALHLQLQGRLRIPPLFKVAAIFGLDTNVQPHQQFLGVEENDMVLQRLLTNYFVHRLSSKLQQVSLLLKMLPPHLPLFLGPENKPVLRLSKLTGIQILLFGASIAESQRNTRYLVDPAVAAQCVRRSSCGQASQSEFRQAELRGHIDGVLAAYAHIAYHLQHPLRKAVAYCVLVALKQGRDAAKKQGGNSGSSLATGAELLDAEEGVPRKENHGLNNAKFEAARVTNDFGQSPDFAGPLDKETPTEDELIGIVSKLLSMPPVACDSPAIVKGVAVESAPTLPLCIPQIARDEVWVLPLP</sequence>
<keyword evidence="3" id="KW-1185">Reference proteome</keyword>
<reference evidence="2 3" key="1">
    <citation type="submission" date="2017-09" db="EMBL/GenBank/DDBJ databases">
        <title>Genome sequencing of Besnoitia besnoiti strain Bb-Ger1.</title>
        <authorList>
            <person name="Schares G."/>
            <person name="Venepally P."/>
            <person name="Lorenzi H.A."/>
        </authorList>
    </citation>
    <scope>NUCLEOTIDE SEQUENCE [LARGE SCALE GENOMIC DNA]</scope>
    <source>
        <strain evidence="2 3">Bb-Ger1</strain>
    </source>
</reference>
<proteinExistence type="predicted"/>
<dbReference type="AlphaFoldDB" id="A0A2A9MG17"/>
<dbReference type="VEuPathDB" id="ToxoDB:BESB_043160"/>